<dbReference type="PANTHER" id="PTHR31297:SF43">
    <property type="entry name" value="GLUCAN 1,3-BETA-GLUCOSIDASE 3"/>
    <property type="match status" value="1"/>
</dbReference>
<dbReference type="AlphaFoldDB" id="A0A060TCB8"/>
<comment type="similarity">
    <text evidence="1">Belongs to the glycosyl hydrolase 5 (cellulase A) family.</text>
</comment>
<evidence type="ECO:0000256" key="1">
    <source>
        <dbReference type="ARBA" id="ARBA00005641"/>
    </source>
</evidence>
<dbReference type="InterPro" id="IPR050386">
    <property type="entry name" value="Glycosyl_hydrolase_5"/>
</dbReference>
<evidence type="ECO:0000256" key="2">
    <source>
        <dbReference type="ARBA" id="ARBA00022801"/>
    </source>
</evidence>
<evidence type="ECO:0000256" key="3">
    <source>
        <dbReference type="ARBA" id="ARBA00023295"/>
    </source>
</evidence>
<dbReference type="GO" id="GO:0005576">
    <property type="term" value="C:extracellular region"/>
    <property type="evidence" value="ECO:0007669"/>
    <property type="project" value="TreeGrafter"/>
</dbReference>
<evidence type="ECO:0000256" key="4">
    <source>
        <dbReference type="SAM" id="MobiDB-lite"/>
    </source>
</evidence>
<organism evidence="5">
    <name type="scientific">Blastobotrys adeninivorans</name>
    <name type="common">Yeast</name>
    <name type="synonym">Arxula adeninivorans</name>
    <dbReference type="NCBI Taxonomy" id="409370"/>
    <lineage>
        <taxon>Eukaryota</taxon>
        <taxon>Fungi</taxon>
        <taxon>Dikarya</taxon>
        <taxon>Ascomycota</taxon>
        <taxon>Saccharomycotina</taxon>
        <taxon>Dipodascomycetes</taxon>
        <taxon>Dipodascales</taxon>
        <taxon>Trichomonascaceae</taxon>
        <taxon>Blastobotrys</taxon>
    </lineage>
</organism>
<dbReference type="GO" id="GO:0009986">
    <property type="term" value="C:cell surface"/>
    <property type="evidence" value="ECO:0007669"/>
    <property type="project" value="TreeGrafter"/>
</dbReference>
<name>A0A060TCB8_BLAAD</name>
<proteinExistence type="inferred from homology"/>
<dbReference type="Gene3D" id="3.20.20.80">
    <property type="entry name" value="Glycosidases"/>
    <property type="match status" value="1"/>
</dbReference>
<dbReference type="InterPro" id="IPR017853">
    <property type="entry name" value="GH"/>
</dbReference>
<sequence length="509" mass="57572">MGIGKLFKSSGTPVASAPATTAGQPPSQRQIYHSRFNHGPNLGGMFVAEKWISDELFGEKAKGTSELDAVSSYVKQHGKGEAKSKYEDHWKNWVKDDDWKWMRDHGVTAVRAPIGYWMVDGGKFTKHTPFDKYVSVYENAWSIFKEYVIKKAGTFGIGVLVDLHGLPGGANGQDHSGTTSGKAELWDSSRYESLALDTLQFIAQDMKPFDNVCAIQVLNEAPWDSSEGKVSKTHSSFYLKALEKIREVNPDVPVVISDGWDLGNWVEWVKKKESKLGSKEDPQTMGIIIDTHVYKCFSDADKQKAPGQLLGDVDNAVVQTEDADIQVGEFSCVMDGQSWDKHQGPPREQVVCDYGQKQMWHFYYRASAGAYFWTYKFEHGRGGEWDFREMTDKGGLANFRPQHGKNSDMLKRDLDGHLQRELGAHSNYWKGVDSNKDWEDWRYQEGFMQGWNDAAAFDSFDHSELGRLHAWAKSRLSEHIKAKGYSDNVWVYEHGLRKGVQCYSASIRS</sequence>
<feature type="region of interest" description="Disordered" evidence="4">
    <location>
        <begin position="1"/>
        <end position="27"/>
    </location>
</feature>
<reference evidence="5" key="2">
    <citation type="submission" date="2014-06" db="EMBL/GenBank/DDBJ databases">
        <title>The complete genome of Blastobotrys (Arxula) adeninivorans LS3 - a yeast of biotechnological interest.</title>
        <authorList>
            <person name="Kunze G."/>
            <person name="Gaillardin C."/>
            <person name="Czernicka M."/>
            <person name="Durrens P."/>
            <person name="Martin T."/>
            <person name="Boer E."/>
            <person name="Gabaldon T."/>
            <person name="Cruz J."/>
            <person name="Talla E."/>
            <person name="Marck C."/>
            <person name="Goffeau A."/>
            <person name="Barbe V."/>
            <person name="Baret P."/>
            <person name="Baronian K."/>
            <person name="Beier S."/>
            <person name="Bleykasten C."/>
            <person name="Bode R."/>
            <person name="Casaregola S."/>
            <person name="Despons L."/>
            <person name="Fairhead C."/>
            <person name="Giersberg M."/>
            <person name="Gierski P."/>
            <person name="Hahnel U."/>
            <person name="Hartmann A."/>
            <person name="Jankowska D."/>
            <person name="Jubin C."/>
            <person name="Jung P."/>
            <person name="Lafontaine I."/>
            <person name="Leh-Louis V."/>
            <person name="Lemaire M."/>
            <person name="Marcet-Houben M."/>
            <person name="Mascher M."/>
            <person name="Morel G."/>
            <person name="Richard G.-F."/>
            <person name="Riechen J."/>
            <person name="Sacerdot C."/>
            <person name="Sarkar A."/>
            <person name="Savel G."/>
            <person name="Schacherer J."/>
            <person name="Sherman D."/>
            <person name="Straub M.-L."/>
            <person name="Stein N."/>
            <person name="Thierry A."/>
            <person name="Trautwein-Schult A."/>
            <person name="Westhof E."/>
            <person name="Worch S."/>
            <person name="Dujon B."/>
            <person name="Souciet J.-L."/>
            <person name="Wincker P."/>
            <person name="Scholz U."/>
            <person name="Neuveglise N."/>
        </authorList>
    </citation>
    <scope>NUCLEOTIDE SEQUENCE</scope>
    <source>
        <strain evidence="5">LS3</strain>
    </source>
</reference>
<accession>A0A060TCB8</accession>
<dbReference type="FunFam" id="3.20.20.80:FF:000100">
    <property type="entry name" value="Glycoside hydrolase superfamily"/>
    <property type="match status" value="1"/>
</dbReference>
<keyword evidence="3" id="KW-0326">Glycosidase</keyword>
<dbReference type="PANTHER" id="PTHR31297">
    <property type="entry name" value="GLUCAN ENDO-1,6-BETA-GLUCOSIDASE B"/>
    <property type="match status" value="1"/>
</dbReference>
<keyword evidence="2" id="KW-0378">Hydrolase</keyword>
<feature type="compositionally biased region" description="Polar residues" evidence="4">
    <location>
        <begin position="9"/>
        <end position="27"/>
    </location>
</feature>
<gene>
    <name evidence="5" type="ORF">GNLVRS02_ARAD1D35046g</name>
</gene>
<dbReference type="PhylomeDB" id="A0A060TCB8"/>
<evidence type="ECO:0000313" key="5">
    <source>
        <dbReference type="EMBL" id="CDP38454.1"/>
    </source>
</evidence>
<dbReference type="GO" id="GO:0009251">
    <property type="term" value="P:glucan catabolic process"/>
    <property type="evidence" value="ECO:0007669"/>
    <property type="project" value="TreeGrafter"/>
</dbReference>
<dbReference type="EMBL" id="HG937694">
    <property type="protein sequence ID" value="CDP38454.1"/>
    <property type="molecule type" value="Genomic_DNA"/>
</dbReference>
<reference evidence="5" key="1">
    <citation type="submission" date="2014-02" db="EMBL/GenBank/DDBJ databases">
        <authorList>
            <person name="Genoscope - CEA"/>
        </authorList>
    </citation>
    <scope>NUCLEOTIDE SEQUENCE</scope>
    <source>
        <strain evidence="5">LS3</strain>
    </source>
</reference>
<dbReference type="SUPFAM" id="SSF51445">
    <property type="entry name" value="(Trans)glycosidases"/>
    <property type="match status" value="1"/>
</dbReference>
<protein>
    <submittedName>
        <fullName evidence="5">ARAD1D35046p</fullName>
    </submittedName>
</protein>
<dbReference type="GO" id="GO:0005737">
    <property type="term" value="C:cytoplasm"/>
    <property type="evidence" value="ECO:0007669"/>
    <property type="project" value="UniProtKB-ARBA"/>
</dbReference>
<dbReference type="GO" id="GO:0046557">
    <property type="term" value="F:glucan endo-1,6-beta-glucosidase activity"/>
    <property type="evidence" value="ECO:0007669"/>
    <property type="project" value="TreeGrafter"/>
</dbReference>